<evidence type="ECO:0000313" key="3">
    <source>
        <dbReference type="EMBL" id="KIO44002.1"/>
    </source>
</evidence>
<feature type="domain" description="Multidrug resistance protein MdtA-like barrel-sandwich hybrid" evidence="2">
    <location>
        <begin position="63"/>
        <end position="177"/>
    </location>
</feature>
<reference evidence="3 6" key="1">
    <citation type="submission" date="2014-07" db="EMBL/GenBank/DDBJ databases">
        <title>Porphyromonadaceae bacterium OUH 308042 = ATCC BAA-2681 = DSM 28342 draft genome.</title>
        <authorList>
            <person name="Sydenham T.V."/>
            <person name="Hasman H."/>
            <person name="Justensen U.S."/>
        </authorList>
    </citation>
    <scope>NUCLEOTIDE SEQUENCE [LARGE SCALE GENOMIC DNA]</scope>
    <source>
        <strain evidence="3 6">OUH 308042</strain>
    </source>
</reference>
<dbReference type="Gene3D" id="2.40.30.170">
    <property type="match status" value="1"/>
</dbReference>
<accession>A0A0C3ND30</accession>
<dbReference type="EMBL" id="JPIT01000007">
    <property type="protein sequence ID" value="KIO47337.1"/>
    <property type="molecule type" value="Genomic_DNA"/>
</dbReference>
<dbReference type="PANTHER" id="PTHR30469:SF20">
    <property type="entry name" value="EFFLUX RND TRANSPORTER PERIPLASMIC ADAPTOR SUBUNIT"/>
    <property type="match status" value="1"/>
</dbReference>
<dbReference type="InterPro" id="IPR019825">
    <property type="entry name" value="Lectin_legB_Mn/Ca_BS"/>
</dbReference>
<comment type="similarity">
    <text evidence="1">Belongs to the membrane fusion protein (MFP) (TC 8.A.1) family.</text>
</comment>
<evidence type="ECO:0000313" key="5">
    <source>
        <dbReference type="Proteomes" id="UP000031937"/>
    </source>
</evidence>
<dbReference type="Pfam" id="PF25917">
    <property type="entry name" value="BSH_RND"/>
    <property type="match status" value="1"/>
</dbReference>
<dbReference type="GO" id="GO:1990281">
    <property type="term" value="C:efflux pump complex"/>
    <property type="evidence" value="ECO:0007669"/>
    <property type="project" value="TreeGrafter"/>
</dbReference>
<evidence type="ECO:0000259" key="2">
    <source>
        <dbReference type="Pfam" id="PF25917"/>
    </source>
</evidence>
<comment type="caution">
    <text evidence="3">The sequence shown here is derived from an EMBL/GenBank/DDBJ whole genome shotgun (WGS) entry which is preliminary data.</text>
</comment>
<reference evidence="4 5" key="2">
    <citation type="submission" date="2014-07" db="EMBL/GenBank/DDBJ databases">
        <title>Porphyromonadaceae bacterium OUH 334697 = ATCC BAA-2682 = DSM 28341 draft genome.</title>
        <authorList>
            <person name="Sydenham T.V."/>
            <person name="Hasman H."/>
            <person name="Justesen U.S."/>
        </authorList>
    </citation>
    <scope>NUCLEOTIDE SEQUENCE [LARGE SCALE GENOMIC DNA]</scope>
    <source>
        <strain evidence="4 5">OUH 334697</strain>
    </source>
</reference>
<name>A0A0C3ND30_9PORP</name>
<sequence length="349" mass="38899">MRCKWAIVGLYVLLGISCKGKKDNAAPDIIRPVKVVKVESLDAINKVYTGIVEAEEYSNLAFKVSGPLIEMNVEEGQKVKKNQIIARVDPLDYRLQYEANKAAYLTAKSQLERNKKLLAMQAISKQDYEIAEANYIKGKSAYETSQNTLEDTKLRAPFDGFVEKKFVENYQKVMPGESIIKLVNPRKLAVSFTLPETSVDLTRVPMTVTVEFDTYKGIWFKARVKEFIDASPDGTGIPVKLSIDDSRFSRDIHTIYPGFSCKVNLKIETAVAGSYIVPMSALFKDLNTGKTCVWLYNTTSETVKSQAVEIGQLIGNDKVIVEKGLNSDNIIVVAGANYITEGQKVKILK</sequence>
<dbReference type="Proteomes" id="UP000031937">
    <property type="component" value="Unassembled WGS sequence"/>
</dbReference>
<dbReference type="Gene3D" id="1.10.287.470">
    <property type="entry name" value="Helix hairpin bin"/>
    <property type="match status" value="1"/>
</dbReference>
<organism evidence="3 6">
    <name type="scientific">Sanguibacteroides justesenii</name>
    <dbReference type="NCBI Taxonomy" id="1547597"/>
    <lineage>
        <taxon>Bacteria</taxon>
        <taxon>Pseudomonadati</taxon>
        <taxon>Bacteroidota</taxon>
        <taxon>Bacteroidia</taxon>
        <taxon>Bacteroidales</taxon>
        <taxon>Porphyromonadaceae</taxon>
        <taxon>Sanguibacteroides</taxon>
    </lineage>
</organism>
<evidence type="ECO:0000256" key="1">
    <source>
        <dbReference type="ARBA" id="ARBA00009477"/>
    </source>
</evidence>
<dbReference type="Proteomes" id="UP000031980">
    <property type="component" value="Unassembled WGS sequence"/>
</dbReference>
<dbReference type="InterPro" id="IPR006143">
    <property type="entry name" value="RND_pump_MFP"/>
</dbReference>
<dbReference type="Gene3D" id="2.40.420.20">
    <property type="match status" value="1"/>
</dbReference>
<dbReference type="EMBL" id="JPIU01000040">
    <property type="protein sequence ID" value="KIO44002.1"/>
    <property type="molecule type" value="Genomic_DNA"/>
</dbReference>
<dbReference type="InterPro" id="IPR058625">
    <property type="entry name" value="MdtA-like_BSH"/>
</dbReference>
<dbReference type="GO" id="GO:0015562">
    <property type="term" value="F:efflux transmembrane transporter activity"/>
    <property type="evidence" value="ECO:0007669"/>
    <property type="project" value="TreeGrafter"/>
</dbReference>
<keyword evidence="6" id="KW-1185">Reference proteome</keyword>
<dbReference type="PROSITE" id="PS51257">
    <property type="entry name" value="PROKAR_LIPOPROTEIN"/>
    <property type="match status" value="1"/>
</dbReference>
<proteinExistence type="inferred from homology"/>
<dbReference type="NCBIfam" id="TIGR01730">
    <property type="entry name" value="RND_mfp"/>
    <property type="match status" value="1"/>
</dbReference>
<protein>
    <submittedName>
        <fullName evidence="3">Hemolysin D</fullName>
    </submittedName>
</protein>
<dbReference type="AlphaFoldDB" id="A0A0C3ND30"/>
<evidence type="ECO:0000313" key="4">
    <source>
        <dbReference type="EMBL" id="KIO47337.1"/>
    </source>
</evidence>
<dbReference type="Gene3D" id="2.40.50.100">
    <property type="match status" value="1"/>
</dbReference>
<gene>
    <name evidence="3" type="ORF">BA92_11475</name>
    <name evidence="4" type="ORF">IE90_01775</name>
</gene>
<dbReference type="PANTHER" id="PTHR30469">
    <property type="entry name" value="MULTIDRUG RESISTANCE PROTEIN MDTA"/>
    <property type="match status" value="1"/>
</dbReference>
<dbReference type="SUPFAM" id="SSF111369">
    <property type="entry name" value="HlyD-like secretion proteins"/>
    <property type="match status" value="1"/>
</dbReference>
<evidence type="ECO:0000313" key="6">
    <source>
        <dbReference type="Proteomes" id="UP000031980"/>
    </source>
</evidence>
<dbReference type="RefSeq" id="WP_041502154.1">
    <property type="nucleotide sequence ID" value="NZ_JPIT01000007.1"/>
</dbReference>
<dbReference type="PROSITE" id="PS00307">
    <property type="entry name" value="LECTIN_LEGUME_BETA"/>
    <property type="match status" value="1"/>
</dbReference>